<evidence type="ECO:0000313" key="1">
    <source>
        <dbReference type="EMBL" id="OGI60731.1"/>
    </source>
</evidence>
<dbReference type="EMBL" id="MFTI01000015">
    <property type="protein sequence ID" value="OGI60731.1"/>
    <property type="molecule type" value="Genomic_DNA"/>
</dbReference>
<proteinExistence type="predicted"/>
<sequence length="111" mass="12772">MKSSMSIVFNRVSEIERRDRELGRFLSLFAKLPPETQEKILAEVNRLKKELKDSPEEFLEKVKALAEMYSAIKKKGEDATKENSNRLLTIQLGEIESAAEELMKVKSPEKM</sequence>
<dbReference type="Proteomes" id="UP000177869">
    <property type="component" value="Unassembled WGS sequence"/>
</dbReference>
<name>A0A1F6UTM7_9BACT</name>
<dbReference type="STRING" id="1801732.A2814_03085"/>
<accession>A0A1F6UTM7</accession>
<comment type="caution">
    <text evidence="1">The sequence shown here is derived from an EMBL/GenBank/DDBJ whole genome shotgun (WGS) entry which is preliminary data.</text>
</comment>
<dbReference type="AlphaFoldDB" id="A0A1F6UTM7"/>
<organism evidence="1 2">
    <name type="scientific">Candidatus Nomurabacteria bacterium RIFCSPHIGHO2_01_FULL_38_19</name>
    <dbReference type="NCBI Taxonomy" id="1801732"/>
    <lineage>
        <taxon>Bacteria</taxon>
        <taxon>Candidatus Nomuraibacteriota</taxon>
    </lineage>
</organism>
<reference evidence="1 2" key="1">
    <citation type="journal article" date="2016" name="Nat. Commun.">
        <title>Thousands of microbial genomes shed light on interconnected biogeochemical processes in an aquifer system.</title>
        <authorList>
            <person name="Anantharaman K."/>
            <person name="Brown C.T."/>
            <person name="Hug L.A."/>
            <person name="Sharon I."/>
            <person name="Castelle C.J."/>
            <person name="Probst A.J."/>
            <person name="Thomas B.C."/>
            <person name="Singh A."/>
            <person name="Wilkins M.J."/>
            <person name="Karaoz U."/>
            <person name="Brodie E.L."/>
            <person name="Williams K.H."/>
            <person name="Hubbard S.S."/>
            <person name="Banfield J.F."/>
        </authorList>
    </citation>
    <scope>NUCLEOTIDE SEQUENCE [LARGE SCALE GENOMIC DNA]</scope>
</reference>
<evidence type="ECO:0000313" key="2">
    <source>
        <dbReference type="Proteomes" id="UP000177869"/>
    </source>
</evidence>
<gene>
    <name evidence="1" type="ORF">A2814_03085</name>
</gene>
<protein>
    <submittedName>
        <fullName evidence="1">Uncharacterized protein</fullName>
    </submittedName>
</protein>